<evidence type="ECO:0000313" key="3">
    <source>
        <dbReference type="Proteomes" id="UP000053660"/>
    </source>
</evidence>
<accession>A0A0B1SSB2</accession>
<dbReference type="EMBL" id="KN556332">
    <property type="protein sequence ID" value="KHJ88163.1"/>
    <property type="molecule type" value="Genomic_DNA"/>
</dbReference>
<dbReference type="AlphaFoldDB" id="A0A0B1SSB2"/>
<reference evidence="2 3" key="1">
    <citation type="submission" date="2014-03" db="EMBL/GenBank/DDBJ databases">
        <title>Draft genome of the hookworm Oesophagostomum dentatum.</title>
        <authorList>
            <person name="Mitreva M."/>
        </authorList>
    </citation>
    <scope>NUCLEOTIDE SEQUENCE [LARGE SCALE GENOMIC DNA]</scope>
    <source>
        <strain evidence="2 3">OD-Hann</strain>
    </source>
</reference>
<keyword evidence="3" id="KW-1185">Reference proteome</keyword>
<dbReference type="OrthoDB" id="10030336at2759"/>
<dbReference type="Proteomes" id="UP000053660">
    <property type="component" value="Unassembled WGS sequence"/>
</dbReference>
<feature type="region of interest" description="Disordered" evidence="1">
    <location>
        <begin position="1"/>
        <end position="93"/>
    </location>
</feature>
<evidence type="ECO:0000313" key="2">
    <source>
        <dbReference type="EMBL" id="KHJ88163.1"/>
    </source>
</evidence>
<sequence length="195" mass="22137">MSFNPRLQPPLFTKENLDERIEEEDRTEATPVKKKFEEDRREERRKKEKVTVESLFKADPPLAEKSAAANRTEPGHMTTFPTTAVPPGEPASSSLVTAMYPPIRRPVVTVVNRPKLDVVRRKTLRALSVEMGDELKEENKNRAPQPKRKGTEVTNIEDYLNRNVDRPNPSDTATLLARLARQDDGKLPNLPNGYP</sequence>
<gene>
    <name evidence="2" type="ORF">OESDEN_12047</name>
</gene>
<evidence type="ECO:0000256" key="1">
    <source>
        <dbReference type="SAM" id="MobiDB-lite"/>
    </source>
</evidence>
<name>A0A0B1SSB2_OESDE</name>
<protein>
    <submittedName>
        <fullName evidence="2">Uncharacterized protein</fullName>
    </submittedName>
</protein>
<organism evidence="2 3">
    <name type="scientific">Oesophagostomum dentatum</name>
    <name type="common">Nodular worm</name>
    <dbReference type="NCBI Taxonomy" id="61180"/>
    <lineage>
        <taxon>Eukaryota</taxon>
        <taxon>Metazoa</taxon>
        <taxon>Ecdysozoa</taxon>
        <taxon>Nematoda</taxon>
        <taxon>Chromadorea</taxon>
        <taxon>Rhabditida</taxon>
        <taxon>Rhabditina</taxon>
        <taxon>Rhabditomorpha</taxon>
        <taxon>Strongyloidea</taxon>
        <taxon>Strongylidae</taxon>
        <taxon>Oesophagostomum</taxon>
    </lineage>
</organism>
<proteinExistence type="predicted"/>
<feature type="region of interest" description="Disordered" evidence="1">
    <location>
        <begin position="132"/>
        <end position="155"/>
    </location>
</feature>